<comment type="caution">
    <text evidence="4">The sequence shown here is derived from an EMBL/GenBank/DDBJ whole genome shotgun (WGS) entry which is preliminary data.</text>
</comment>
<organism evidence="4 5">
    <name type="scientific">Virgisporangium ochraceum</name>
    <dbReference type="NCBI Taxonomy" id="65505"/>
    <lineage>
        <taxon>Bacteria</taxon>
        <taxon>Bacillati</taxon>
        <taxon>Actinomycetota</taxon>
        <taxon>Actinomycetes</taxon>
        <taxon>Micromonosporales</taxon>
        <taxon>Micromonosporaceae</taxon>
        <taxon>Virgisporangium</taxon>
    </lineage>
</organism>
<dbReference type="InterPro" id="IPR010099">
    <property type="entry name" value="SDR39U1"/>
</dbReference>
<protein>
    <recommendedName>
        <fullName evidence="6">NAD-dependent epimerase/dehydratase</fullName>
    </recommendedName>
</protein>
<feature type="domain" description="NAD-dependent epimerase/dehydratase" evidence="2">
    <location>
        <begin position="4"/>
        <end position="211"/>
    </location>
</feature>
<dbReference type="InterPro" id="IPR013549">
    <property type="entry name" value="DUF1731"/>
</dbReference>
<dbReference type="InterPro" id="IPR001509">
    <property type="entry name" value="Epimerase_deHydtase"/>
</dbReference>
<feature type="domain" description="DUF1731" evidence="3">
    <location>
        <begin position="247"/>
        <end position="292"/>
    </location>
</feature>
<name>A0A8J3ZTF4_9ACTN</name>
<dbReference type="AlphaFoldDB" id="A0A8J3ZTF4"/>
<dbReference type="NCBIfam" id="TIGR01777">
    <property type="entry name" value="yfcH"/>
    <property type="match status" value="1"/>
</dbReference>
<keyword evidence="5" id="KW-1185">Reference proteome</keyword>
<proteinExistence type="inferred from homology"/>
<dbReference type="Pfam" id="PF08338">
    <property type="entry name" value="DUF1731"/>
    <property type="match status" value="1"/>
</dbReference>
<dbReference type="Gene3D" id="3.40.50.720">
    <property type="entry name" value="NAD(P)-binding Rossmann-like Domain"/>
    <property type="match status" value="1"/>
</dbReference>
<evidence type="ECO:0000256" key="1">
    <source>
        <dbReference type="ARBA" id="ARBA00009353"/>
    </source>
</evidence>
<dbReference type="RefSeq" id="WP_203928692.1">
    <property type="nucleotide sequence ID" value="NZ_BOPH01000048.1"/>
</dbReference>
<reference evidence="4" key="1">
    <citation type="submission" date="2021-01" db="EMBL/GenBank/DDBJ databases">
        <title>Whole genome shotgun sequence of Virgisporangium ochraceum NBRC 16418.</title>
        <authorList>
            <person name="Komaki H."/>
            <person name="Tamura T."/>
        </authorList>
    </citation>
    <scope>NUCLEOTIDE SEQUENCE</scope>
    <source>
        <strain evidence="4">NBRC 16418</strain>
    </source>
</reference>
<evidence type="ECO:0000313" key="5">
    <source>
        <dbReference type="Proteomes" id="UP000635606"/>
    </source>
</evidence>
<dbReference type="SUPFAM" id="SSF51735">
    <property type="entry name" value="NAD(P)-binding Rossmann-fold domains"/>
    <property type="match status" value="1"/>
</dbReference>
<evidence type="ECO:0000259" key="3">
    <source>
        <dbReference type="Pfam" id="PF08338"/>
    </source>
</evidence>
<sequence length="297" mass="31180">MRVLTAGASGFLGTRLVTRLRDAGHDVVRLVRREPASSDERRWDPAAGELDPSTLDGVNAVVNLSGANIGGKRWTPEYKRELLDSRLSTTGTLARAIAAHAGPIAFLSGSAVGIYGDRGDAELTESAGPGSGFFAEMATAWEGATAPARDAGSRVVLMRTGLPLHPAGGVLQPLMLPFKAGVGGPIGNGRSFIPWISMRDWLGAVEFLLERDDLSGPVNLTGPEPVRWKDLAKAIGSALHRPALFPVPKAALNVVVGSEFATEMLASQRVVPAVLSEHGFAFTDRTVTSATAAVLRG</sequence>
<gene>
    <name evidence="4" type="ORF">Voc01_036650</name>
</gene>
<evidence type="ECO:0000259" key="2">
    <source>
        <dbReference type="Pfam" id="PF01370"/>
    </source>
</evidence>
<dbReference type="Proteomes" id="UP000635606">
    <property type="component" value="Unassembled WGS sequence"/>
</dbReference>
<dbReference type="InterPro" id="IPR036291">
    <property type="entry name" value="NAD(P)-bd_dom_sf"/>
</dbReference>
<evidence type="ECO:0008006" key="6">
    <source>
        <dbReference type="Google" id="ProtNLM"/>
    </source>
</evidence>
<dbReference type="PANTHER" id="PTHR11092">
    <property type="entry name" value="SUGAR NUCLEOTIDE EPIMERASE RELATED"/>
    <property type="match status" value="1"/>
</dbReference>
<dbReference type="EMBL" id="BOPH01000048">
    <property type="protein sequence ID" value="GIJ68748.1"/>
    <property type="molecule type" value="Genomic_DNA"/>
</dbReference>
<comment type="similarity">
    <text evidence="1">Belongs to the NAD(P)-dependent epimerase/dehydratase family. SDR39U1 subfamily.</text>
</comment>
<dbReference type="Pfam" id="PF01370">
    <property type="entry name" value="Epimerase"/>
    <property type="match status" value="1"/>
</dbReference>
<dbReference type="PANTHER" id="PTHR11092:SF0">
    <property type="entry name" value="EPIMERASE FAMILY PROTEIN SDR39U1"/>
    <property type="match status" value="1"/>
</dbReference>
<evidence type="ECO:0000313" key="4">
    <source>
        <dbReference type="EMBL" id="GIJ68748.1"/>
    </source>
</evidence>
<accession>A0A8J3ZTF4</accession>